<keyword evidence="16" id="KW-1185">Reference proteome</keyword>
<evidence type="ECO:0000256" key="6">
    <source>
        <dbReference type="ARBA" id="ARBA00023015"/>
    </source>
</evidence>
<dbReference type="PANTHER" id="PTHR46600:SF1">
    <property type="entry name" value="THAP DOMAIN-CONTAINING PROTEIN 1"/>
    <property type="match status" value="1"/>
</dbReference>
<dbReference type="Gene3D" id="6.20.210.20">
    <property type="entry name" value="THAP domain"/>
    <property type="match status" value="1"/>
</dbReference>
<evidence type="ECO:0000313" key="15">
    <source>
        <dbReference type="EMBL" id="CAB3220618.1"/>
    </source>
</evidence>
<dbReference type="PROSITE" id="PS50950">
    <property type="entry name" value="ZF_THAP"/>
    <property type="match status" value="1"/>
</dbReference>
<evidence type="ECO:0000259" key="14">
    <source>
        <dbReference type="PROSITE" id="PS50950"/>
    </source>
</evidence>
<keyword evidence="5" id="KW-0862">Zinc</keyword>
<evidence type="ECO:0000256" key="3">
    <source>
        <dbReference type="ARBA" id="ARBA00022723"/>
    </source>
</evidence>
<organism evidence="15 16">
    <name type="scientific">Arctia plantaginis</name>
    <name type="common">Wood tiger moth</name>
    <name type="synonym">Phalaena plantaginis</name>
    <dbReference type="NCBI Taxonomy" id="874455"/>
    <lineage>
        <taxon>Eukaryota</taxon>
        <taxon>Metazoa</taxon>
        <taxon>Ecdysozoa</taxon>
        <taxon>Arthropoda</taxon>
        <taxon>Hexapoda</taxon>
        <taxon>Insecta</taxon>
        <taxon>Pterygota</taxon>
        <taxon>Neoptera</taxon>
        <taxon>Endopterygota</taxon>
        <taxon>Lepidoptera</taxon>
        <taxon>Glossata</taxon>
        <taxon>Ditrysia</taxon>
        <taxon>Noctuoidea</taxon>
        <taxon>Erebidae</taxon>
        <taxon>Arctiinae</taxon>
        <taxon>Arctia</taxon>
    </lineage>
</organism>
<evidence type="ECO:0000256" key="12">
    <source>
        <dbReference type="PROSITE-ProRule" id="PRU00309"/>
    </source>
</evidence>
<evidence type="ECO:0000256" key="10">
    <source>
        <dbReference type="ARBA" id="ARBA00023242"/>
    </source>
</evidence>
<dbReference type="SUPFAM" id="SSF57716">
    <property type="entry name" value="Glucocorticoid receptor-like (DNA-binding domain)"/>
    <property type="match status" value="1"/>
</dbReference>
<dbReference type="Proteomes" id="UP000494106">
    <property type="component" value="Unassembled WGS sequence"/>
</dbReference>
<dbReference type="SMART" id="SM00692">
    <property type="entry name" value="DM3"/>
    <property type="match status" value="1"/>
</dbReference>
<sequence>MPSCSIKECGARKNNNHPTLTLHRLPVNEILKRKWINIIGLENINPRHKMWYVCSMHFHETSFNRTLGVTRLRDCAVPLSSLQASQILPKTMLDSQPTSSAMVQQESSTSSQKEKKKILTKKCDILQRKVRSLNEKVRRRDQKIARCSEIIKHLKEKKFINTEESHFGRILFTKYGIAGLTPVPSIGAVSGIEPQ</sequence>
<comment type="caution">
    <text evidence="15">The sequence shown here is derived from an EMBL/GenBank/DDBJ whole genome shotgun (WGS) entry which is preliminary data.</text>
</comment>
<feature type="region of interest" description="Disordered" evidence="13">
    <location>
        <begin position="95"/>
        <end position="115"/>
    </location>
</feature>
<evidence type="ECO:0000256" key="8">
    <source>
        <dbReference type="ARBA" id="ARBA00023125"/>
    </source>
</evidence>
<dbReference type="GO" id="GO:0008270">
    <property type="term" value="F:zinc ion binding"/>
    <property type="evidence" value="ECO:0007669"/>
    <property type="project" value="UniProtKB-KW"/>
</dbReference>
<keyword evidence="4 12" id="KW-0863">Zinc-finger</keyword>
<keyword evidence="10" id="KW-0539">Nucleus</keyword>
<reference evidence="15 16" key="1">
    <citation type="submission" date="2020-04" db="EMBL/GenBank/DDBJ databases">
        <authorList>
            <person name="Wallbank WR R."/>
            <person name="Pardo Diaz C."/>
            <person name="Kozak K."/>
            <person name="Martin S."/>
            <person name="Jiggins C."/>
            <person name="Moest M."/>
            <person name="Warren A I."/>
            <person name="Byers J.R.P. K."/>
            <person name="Montejo-Kovacevich G."/>
            <person name="Yen C E."/>
        </authorList>
    </citation>
    <scope>NUCLEOTIDE SEQUENCE [LARGE SCALE GENOMIC DNA]</scope>
</reference>
<protein>
    <recommendedName>
        <fullName evidence="14">THAP-type domain-containing protein</fullName>
    </recommendedName>
</protein>
<evidence type="ECO:0000256" key="5">
    <source>
        <dbReference type="ARBA" id="ARBA00022833"/>
    </source>
</evidence>
<keyword evidence="3" id="KW-0479">Metal-binding</keyword>
<evidence type="ECO:0000256" key="4">
    <source>
        <dbReference type="ARBA" id="ARBA00022771"/>
    </source>
</evidence>
<evidence type="ECO:0000256" key="1">
    <source>
        <dbReference type="ARBA" id="ARBA00004642"/>
    </source>
</evidence>
<keyword evidence="11" id="KW-0131">Cell cycle</keyword>
<dbReference type="GO" id="GO:0005654">
    <property type="term" value="C:nucleoplasm"/>
    <property type="evidence" value="ECO:0007669"/>
    <property type="project" value="UniProtKB-SubCell"/>
</dbReference>
<dbReference type="InterPro" id="IPR026516">
    <property type="entry name" value="THAP1/10"/>
</dbReference>
<name>A0A8S0YNJ1_ARCPL</name>
<keyword evidence="7" id="KW-0175">Coiled coil</keyword>
<evidence type="ECO:0000256" key="9">
    <source>
        <dbReference type="ARBA" id="ARBA00023163"/>
    </source>
</evidence>
<dbReference type="InterPro" id="IPR006612">
    <property type="entry name" value="THAP_Znf"/>
</dbReference>
<gene>
    <name evidence="15" type="ORF">APLA_LOCUS380</name>
</gene>
<dbReference type="EMBL" id="CADEBC010000045">
    <property type="protein sequence ID" value="CAB3220618.1"/>
    <property type="molecule type" value="Genomic_DNA"/>
</dbReference>
<dbReference type="SMART" id="SM00980">
    <property type="entry name" value="THAP"/>
    <property type="match status" value="1"/>
</dbReference>
<keyword evidence="6" id="KW-0805">Transcription regulation</keyword>
<accession>A0A8S0YNJ1</accession>
<evidence type="ECO:0000256" key="13">
    <source>
        <dbReference type="SAM" id="MobiDB-lite"/>
    </source>
</evidence>
<dbReference type="Pfam" id="PF05485">
    <property type="entry name" value="THAP"/>
    <property type="match status" value="1"/>
</dbReference>
<comment type="subcellular location">
    <subcellularLocation>
        <location evidence="1">Nucleus</location>
        <location evidence="1">Nucleoplasm</location>
    </subcellularLocation>
</comment>
<feature type="domain" description="THAP-type" evidence="14">
    <location>
        <begin position="1"/>
        <end position="81"/>
    </location>
</feature>
<comment type="similarity">
    <text evidence="2">Belongs to the THAP1 family.</text>
</comment>
<evidence type="ECO:0000256" key="11">
    <source>
        <dbReference type="ARBA" id="ARBA00023306"/>
    </source>
</evidence>
<dbReference type="AlphaFoldDB" id="A0A8S0YNJ1"/>
<evidence type="ECO:0000256" key="2">
    <source>
        <dbReference type="ARBA" id="ARBA00006177"/>
    </source>
</evidence>
<evidence type="ECO:0000313" key="16">
    <source>
        <dbReference type="Proteomes" id="UP000494106"/>
    </source>
</evidence>
<dbReference type="InterPro" id="IPR038441">
    <property type="entry name" value="THAP_Znf_sf"/>
</dbReference>
<evidence type="ECO:0000256" key="7">
    <source>
        <dbReference type="ARBA" id="ARBA00023054"/>
    </source>
</evidence>
<dbReference type="OrthoDB" id="7312725at2759"/>
<dbReference type="PANTHER" id="PTHR46600">
    <property type="entry name" value="THAP DOMAIN-CONTAINING"/>
    <property type="match status" value="1"/>
</dbReference>
<keyword evidence="8 12" id="KW-0238">DNA-binding</keyword>
<keyword evidence="9" id="KW-0804">Transcription</keyword>
<proteinExistence type="inferred from homology"/>
<dbReference type="GO" id="GO:0043565">
    <property type="term" value="F:sequence-specific DNA binding"/>
    <property type="evidence" value="ECO:0007669"/>
    <property type="project" value="InterPro"/>
</dbReference>